<gene>
    <name evidence="1" type="ORF">B0I22_3427</name>
</gene>
<organism evidence="1 2">
    <name type="scientific">Epilithonimonas xixisoli</name>
    <dbReference type="NCBI Taxonomy" id="1476462"/>
    <lineage>
        <taxon>Bacteria</taxon>
        <taxon>Pseudomonadati</taxon>
        <taxon>Bacteroidota</taxon>
        <taxon>Flavobacteriia</taxon>
        <taxon>Flavobacteriales</taxon>
        <taxon>Weeksellaceae</taxon>
        <taxon>Chryseobacterium group</taxon>
        <taxon>Epilithonimonas</taxon>
    </lineage>
</organism>
<dbReference type="AlphaFoldDB" id="A0A4R8IBY6"/>
<dbReference type="OrthoDB" id="9825566at2"/>
<comment type="caution">
    <text evidence="1">The sequence shown here is derived from an EMBL/GenBank/DDBJ whole genome shotgun (WGS) entry which is preliminary data.</text>
</comment>
<sequence>MFTKFLLKNGPGSPGNTAKVLINQFNQLNQRILASEPNEIYEQIIATRMMVSHSNPHSIYSRLYDLDKVMDFVENDICTLTFLVLFSESETFRTGVRPNRYGDSSFDVVTEVIFEVCKKNSWLSQFDINKFRDKSNKICRLHIYNY</sequence>
<keyword evidence="2" id="KW-1185">Reference proteome</keyword>
<evidence type="ECO:0000313" key="2">
    <source>
        <dbReference type="Proteomes" id="UP000295313"/>
    </source>
</evidence>
<evidence type="ECO:0000313" key="1">
    <source>
        <dbReference type="EMBL" id="TDX82264.1"/>
    </source>
</evidence>
<reference evidence="1 2" key="1">
    <citation type="submission" date="2019-03" db="EMBL/GenBank/DDBJ databases">
        <title>Genomic Encyclopedia of Type Strains, Phase III (KMG-III): the genomes of soil and plant-associated and newly described type strains.</title>
        <authorList>
            <person name="Whitman W."/>
        </authorList>
    </citation>
    <scope>NUCLEOTIDE SEQUENCE [LARGE SCALE GENOMIC DNA]</scope>
    <source>
        <strain evidence="1 2">CGMCC 1.12802</strain>
    </source>
</reference>
<name>A0A4R8IBY6_9FLAO</name>
<protein>
    <submittedName>
        <fullName evidence="1">Uncharacterized protein</fullName>
    </submittedName>
</protein>
<dbReference type="EMBL" id="SOEO01000005">
    <property type="protein sequence ID" value="TDX82264.1"/>
    <property type="molecule type" value="Genomic_DNA"/>
</dbReference>
<accession>A0A4R8IBY6</accession>
<dbReference type="Proteomes" id="UP000295313">
    <property type="component" value="Unassembled WGS sequence"/>
</dbReference>
<proteinExistence type="predicted"/>
<dbReference type="RefSeq" id="WP_133946611.1">
    <property type="nucleotide sequence ID" value="NZ_SOEO01000005.1"/>
</dbReference>